<accession>G2KLC5</accession>
<evidence type="ECO:0000313" key="3">
    <source>
        <dbReference type="Proteomes" id="UP000009286"/>
    </source>
</evidence>
<proteinExistence type="predicted"/>
<keyword evidence="1" id="KW-0472">Membrane</keyword>
<organism evidence="2 3">
    <name type="scientific">Micavibrio aeruginosavorus (strain ARL-13)</name>
    <dbReference type="NCBI Taxonomy" id="856793"/>
    <lineage>
        <taxon>Bacteria</taxon>
        <taxon>Pseudomonadati</taxon>
        <taxon>Bdellovibrionota</taxon>
        <taxon>Bdellovibrionia</taxon>
        <taxon>Bdellovibrionales</taxon>
        <taxon>Pseudobdellovibrionaceae</taxon>
        <taxon>Micavibrio</taxon>
    </lineage>
</organism>
<dbReference type="STRING" id="856793.MICA_13"/>
<sequence>MEQGPPAYTNPAHAAAMQDLQRDLAEIKSLRKGFTTLAQLERRRFECKTNGIVAGAVCALTAAAGAAPFYSETVHTNLTANDTKDGFVAVTGSISLVFALCATVLLRKAKTLRQEVDTAMPTHHANVDRHRILHARIKAHTHQDF</sequence>
<name>G2KLC5_MICAA</name>
<dbReference type="OrthoDB" id="9831799at2"/>
<reference evidence="2 3" key="1">
    <citation type="journal article" date="2011" name="BMC Genomics">
        <title>Genomic insights into an obligate epibiotic bacterial predator: Micavibrio aeruginosavorus ARL-13.</title>
        <authorList>
            <person name="Wang Z."/>
            <person name="Kadouri D."/>
            <person name="Wu M."/>
        </authorList>
    </citation>
    <scope>NUCLEOTIDE SEQUENCE [LARGE SCALE GENOMIC DNA]</scope>
    <source>
        <strain evidence="2 3">ARL-13</strain>
    </source>
</reference>
<dbReference type="KEGG" id="mai:MICA_13"/>
<dbReference type="AlphaFoldDB" id="G2KLC5"/>
<evidence type="ECO:0000313" key="2">
    <source>
        <dbReference type="EMBL" id="AEP08361.1"/>
    </source>
</evidence>
<evidence type="ECO:0000256" key="1">
    <source>
        <dbReference type="SAM" id="Phobius"/>
    </source>
</evidence>
<dbReference type="Proteomes" id="UP000009286">
    <property type="component" value="Chromosome"/>
</dbReference>
<keyword evidence="1" id="KW-0812">Transmembrane</keyword>
<dbReference type="EMBL" id="CP002382">
    <property type="protein sequence ID" value="AEP08361.1"/>
    <property type="molecule type" value="Genomic_DNA"/>
</dbReference>
<keyword evidence="3" id="KW-1185">Reference proteome</keyword>
<feature type="transmembrane region" description="Helical" evidence="1">
    <location>
        <begin position="86"/>
        <end position="106"/>
    </location>
</feature>
<dbReference type="HOGENOM" id="CLU_1784642_0_0_5"/>
<feature type="transmembrane region" description="Helical" evidence="1">
    <location>
        <begin position="52"/>
        <end position="71"/>
    </location>
</feature>
<gene>
    <name evidence="2" type="ordered locus">MICA_13</name>
</gene>
<dbReference type="RefSeq" id="WP_014101584.1">
    <property type="nucleotide sequence ID" value="NC_016026.1"/>
</dbReference>
<protein>
    <submittedName>
        <fullName evidence="2">Uncharacterized protein</fullName>
    </submittedName>
</protein>
<keyword evidence="1" id="KW-1133">Transmembrane helix</keyword>